<accession>A0A0D8BT79</accession>
<keyword evidence="1" id="KW-1133">Transmembrane helix</keyword>
<dbReference type="InterPro" id="IPR024425">
    <property type="entry name" value="LiaF-like_C"/>
</dbReference>
<dbReference type="PATRIC" id="fig|1462.6.peg.3035"/>
<evidence type="ECO:0000313" key="4">
    <source>
        <dbReference type="EMBL" id="KJE26602.1"/>
    </source>
</evidence>
<dbReference type="Pfam" id="PF24661">
    <property type="entry name" value="DUF7649"/>
    <property type="match status" value="1"/>
</dbReference>
<dbReference type="AlphaFoldDB" id="A0A0D8BT79"/>
<feature type="domain" description="DUF7649" evidence="3">
    <location>
        <begin position="13"/>
        <end position="89"/>
    </location>
</feature>
<dbReference type="InterPro" id="IPR056066">
    <property type="entry name" value="DUF7649"/>
</dbReference>
<dbReference type="Proteomes" id="UP000032522">
    <property type="component" value="Unassembled WGS sequence"/>
</dbReference>
<feature type="domain" description="Cell wall-active antibiotics response LiaF-like C-terminal" evidence="2">
    <location>
        <begin position="127"/>
        <end position="240"/>
    </location>
</feature>
<keyword evidence="1" id="KW-0812">Transmembrane</keyword>
<feature type="transmembrane region" description="Helical" evidence="1">
    <location>
        <begin position="58"/>
        <end position="90"/>
    </location>
</feature>
<proteinExistence type="predicted"/>
<protein>
    <submittedName>
        <fullName evidence="4">Uncharacterized protein</fullName>
    </submittedName>
</protein>
<name>A0A0D8BT79_GEOKU</name>
<dbReference type="NCBIfam" id="NF040535">
    <property type="entry name" value="LiaF_C_term"/>
    <property type="match status" value="1"/>
</dbReference>
<evidence type="ECO:0000259" key="3">
    <source>
        <dbReference type="Pfam" id="PF24661"/>
    </source>
</evidence>
<dbReference type="InterPro" id="IPR047793">
    <property type="entry name" value="LiaF_C"/>
</dbReference>
<dbReference type="EMBL" id="JYBP01000003">
    <property type="protein sequence ID" value="KJE26602.1"/>
    <property type="molecule type" value="Genomic_DNA"/>
</dbReference>
<reference evidence="4 5" key="1">
    <citation type="submission" date="2015-01" db="EMBL/GenBank/DDBJ databases">
        <authorList>
            <person name="Filippidou S."/>
            <person name="Jeanneret N."/>
            <person name="Russel-Delif L."/>
            <person name="Junier T."/>
            <person name="Wunderlin T."/>
            <person name="Molina V."/>
            <person name="Johnson S.L."/>
            <person name="Davenport K.W."/>
            <person name="Chain P.S."/>
            <person name="Dorador C."/>
            <person name="Junier P."/>
        </authorList>
    </citation>
    <scope>NUCLEOTIDE SEQUENCE [LARGE SCALE GENOMIC DNA]</scope>
    <source>
        <strain evidence="4 5">Et7/4</strain>
    </source>
</reference>
<dbReference type="InterPro" id="IPR016975">
    <property type="entry name" value="Cell_wall_LiaF"/>
</dbReference>
<sequence>MLDQRKKTDYVSWVALVTLLLFAIEISFFRPGVLFSLSISVGLIYVGRKKRHRRKGKWLFWLGCIMLAVHVLTMMAARFVMVALLGYALWQWFQSKRHPMVIRPPMAENSYGGEEIVRRQPLFQNVWVGRQATPEQSYEWNDVNIQTGIGDTVIDVSYTVLPKGEAVIIVRGLIGNIQILVPYEIETRLVHSAIFGVASLFGKEQEKMFNETLIYQTSSYDQAEQKLKIVTSMIIGNVEVKRV</sequence>
<dbReference type="Pfam" id="PF09922">
    <property type="entry name" value="LiaF-like_C"/>
    <property type="match status" value="1"/>
</dbReference>
<comment type="caution">
    <text evidence="4">The sequence shown here is derived from an EMBL/GenBank/DDBJ whole genome shotgun (WGS) entry which is preliminary data.</text>
</comment>
<organism evidence="4 5">
    <name type="scientific">Geobacillus kaustophilus</name>
    <dbReference type="NCBI Taxonomy" id="1462"/>
    <lineage>
        <taxon>Bacteria</taxon>
        <taxon>Bacillati</taxon>
        <taxon>Bacillota</taxon>
        <taxon>Bacilli</taxon>
        <taxon>Bacillales</taxon>
        <taxon>Anoxybacillaceae</taxon>
        <taxon>Geobacillus</taxon>
        <taxon>Geobacillus thermoleovorans group</taxon>
    </lineage>
</organism>
<dbReference type="PIRSF" id="PIRSF031509">
    <property type="entry name" value="Cell_wall_LiaF/YvqF"/>
    <property type="match status" value="1"/>
</dbReference>
<dbReference type="RefSeq" id="WP_044732329.1">
    <property type="nucleotide sequence ID" value="NZ_JYBP01000003.1"/>
</dbReference>
<dbReference type="GO" id="GO:0016020">
    <property type="term" value="C:membrane"/>
    <property type="evidence" value="ECO:0007669"/>
    <property type="project" value="InterPro"/>
</dbReference>
<gene>
    <name evidence="4" type="ORF">LG52_2748</name>
</gene>
<keyword evidence="1" id="KW-0472">Membrane</keyword>
<evidence type="ECO:0000256" key="1">
    <source>
        <dbReference type="SAM" id="Phobius"/>
    </source>
</evidence>
<feature type="transmembrane region" description="Helical" evidence="1">
    <location>
        <begin position="13"/>
        <end position="46"/>
    </location>
</feature>
<evidence type="ECO:0000259" key="2">
    <source>
        <dbReference type="Pfam" id="PF09922"/>
    </source>
</evidence>
<evidence type="ECO:0000313" key="5">
    <source>
        <dbReference type="Proteomes" id="UP000032522"/>
    </source>
</evidence>
<dbReference type="OrthoDB" id="2351415at2"/>